<dbReference type="Pfam" id="PF18785">
    <property type="entry name" value="Inv-AAD"/>
    <property type="match status" value="1"/>
</dbReference>
<proteinExistence type="predicted"/>
<evidence type="ECO:0000259" key="2">
    <source>
        <dbReference type="PROSITE" id="PS51747"/>
    </source>
</evidence>
<evidence type="ECO:0000313" key="4">
    <source>
        <dbReference type="Proteomes" id="UP000323011"/>
    </source>
</evidence>
<evidence type="ECO:0000256" key="1">
    <source>
        <dbReference type="SAM" id="MobiDB-lite"/>
    </source>
</evidence>
<keyword evidence="4" id="KW-1185">Reference proteome</keyword>
<reference evidence="3 4" key="1">
    <citation type="submission" date="2019-07" db="EMBL/GenBank/DDBJ databases">
        <title>Genomes of Cafeteria roenbergensis.</title>
        <authorList>
            <person name="Fischer M.G."/>
            <person name="Hackl T."/>
            <person name="Roman M."/>
        </authorList>
    </citation>
    <scope>NUCLEOTIDE SEQUENCE [LARGE SCALE GENOMIC DNA]</scope>
    <source>
        <strain evidence="3 4">BVI</strain>
    </source>
</reference>
<organism evidence="3 4">
    <name type="scientific">Cafeteria roenbergensis</name>
    <name type="common">Marine flagellate</name>
    <dbReference type="NCBI Taxonomy" id="33653"/>
    <lineage>
        <taxon>Eukaryota</taxon>
        <taxon>Sar</taxon>
        <taxon>Stramenopiles</taxon>
        <taxon>Bigyra</taxon>
        <taxon>Opalozoa</taxon>
        <taxon>Bicosoecida</taxon>
        <taxon>Cafeteriaceae</taxon>
        <taxon>Cafeteria</taxon>
    </lineage>
</organism>
<dbReference type="InterPro" id="IPR016193">
    <property type="entry name" value="Cytidine_deaminase-like"/>
</dbReference>
<dbReference type="PROSITE" id="PS51747">
    <property type="entry name" value="CYT_DCMP_DEAMINASES_2"/>
    <property type="match status" value="1"/>
</dbReference>
<evidence type="ECO:0000313" key="3">
    <source>
        <dbReference type="EMBL" id="KAA0156463.1"/>
    </source>
</evidence>
<dbReference type="SUPFAM" id="SSF53927">
    <property type="entry name" value="Cytidine deaminase-like"/>
    <property type="match status" value="1"/>
</dbReference>
<feature type="domain" description="CMP/dCMP-type deaminase" evidence="2">
    <location>
        <begin position="5"/>
        <end position="131"/>
    </location>
</feature>
<protein>
    <recommendedName>
        <fullName evidence="2">CMP/dCMP-type deaminase domain-containing protein</fullName>
    </recommendedName>
</protein>
<comment type="caution">
    <text evidence="3">The sequence shown here is derived from an EMBL/GenBank/DDBJ whole genome shotgun (WGS) entry which is preliminary data.</text>
</comment>
<feature type="region of interest" description="Disordered" evidence="1">
    <location>
        <begin position="155"/>
        <end position="189"/>
    </location>
</feature>
<sequence>MADILDDESAMLRACELASCCEPVDRAFNVGAVLTSAAGEVLATGFSRELEGNTHAEECCFIKLEKEGRLAEARGGTMFSSMEPCSVRLSGKRPCTDRCLEAGVARVVLAIEEPANFVTCEGVARLRAGGLTVVRWEDERCAAMAAAANAHLAAEPAGTPAPAVAPASREAPAAGPDAAPGAAASAGTE</sequence>
<dbReference type="Gene3D" id="3.40.140.10">
    <property type="entry name" value="Cytidine Deaminase, domain 2"/>
    <property type="match status" value="1"/>
</dbReference>
<dbReference type="GO" id="GO:0003824">
    <property type="term" value="F:catalytic activity"/>
    <property type="evidence" value="ECO:0007669"/>
    <property type="project" value="InterPro"/>
</dbReference>
<dbReference type="AlphaFoldDB" id="A0A5A8CTR1"/>
<dbReference type="EMBL" id="VLTN01000004">
    <property type="protein sequence ID" value="KAA0156463.1"/>
    <property type="molecule type" value="Genomic_DNA"/>
</dbReference>
<dbReference type="InterPro" id="IPR002125">
    <property type="entry name" value="CMP_dCMP_dom"/>
</dbReference>
<gene>
    <name evidence="3" type="ORF">FNF29_01254</name>
</gene>
<dbReference type="Proteomes" id="UP000323011">
    <property type="component" value="Unassembled WGS sequence"/>
</dbReference>
<accession>A0A5A8CTR1</accession>
<name>A0A5A8CTR1_CAFRO</name>